<dbReference type="AlphaFoldDB" id="A0A0P0CRM3"/>
<dbReference type="InterPro" id="IPR025079">
    <property type="entry name" value="DUF3943"/>
</dbReference>
<feature type="domain" description="DUF3943" evidence="2">
    <location>
        <begin position="131"/>
        <end position="235"/>
    </location>
</feature>
<dbReference type="STRING" id="512763.DC20_00620"/>
<dbReference type="RefSeq" id="WP_062542060.1">
    <property type="nucleotide sequence ID" value="NZ_CP012643.1"/>
</dbReference>
<reference evidence="3 4" key="1">
    <citation type="submission" date="2015-08" db="EMBL/GenBank/DDBJ databases">
        <title>Complete genome sequence of Rufibacter tibetensis strain 1351t, a radiation-resistant bacterium from tibet plateau.</title>
        <authorList>
            <person name="Dai J."/>
        </authorList>
    </citation>
    <scope>NUCLEOTIDE SEQUENCE [LARGE SCALE GENOMIC DNA]</scope>
    <source>
        <strain evidence="3 4">1351</strain>
    </source>
</reference>
<proteinExistence type="predicted"/>
<dbReference type="Pfam" id="PF13084">
    <property type="entry name" value="DUF3943"/>
    <property type="match status" value="1"/>
</dbReference>
<accession>A0A0P0CRM3</accession>
<protein>
    <recommendedName>
        <fullName evidence="2">DUF3943 domain-containing protein</fullName>
    </recommendedName>
</protein>
<keyword evidence="4" id="KW-1185">Reference proteome</keyword>
<dbReference type="KEGG" id="rti:DC20_00620"/>
<dbReference type="PATRIC" id="fig|512763.3.peg.133"/>
<evidence type="ECO:0000259" key="2">
    <source>
        <dbReference type="Pfam" id="PF13084"/>
    </source>
</evidence>
<gene>
    <name evidence="3" type="ORF">DC20_00620</name>
</gene>
<feature type="signal peptide" evidence="1">
    <location>
        <begin position="1"/>
        <end position="21"/>
    </location>
</feature>
<name>A0A0P0CRM3_9BACT</name>
<keyword evidence="1" id="KW-0732">Signal</keyword>
<dbReference type="Proteomes" id="UP000061382">
    <property type="component" value="Chromosome"/>
</dbReference>
<organism evidence="3 4">
    <name type="scientific">Rufibacter tibetensis</name>
    <dbReference type="NCBI Taxonomy" id="512763"/>
    <lineage>
        <taxon>Bacteria</taxon>
        <taxon>Pseudomonadati</taxon>
        <taxon>Bacteroidota</taxon>
        <taxon>Cytophagia</taxon>
        <taxon>Cytophagales</taxon>
        <taxon>Hymenobacteraceae</taxon>
        <taxon>Rufibacter</taxon>
    </lineage>
</organism>
<feature type="chain" id="PRO_5006042804" description="DUF3943 domain-containing protein" evidence="1">
    <location>
        <begin position="22"/>
        <end position="519"/>
    </location>
</feature>
<evidence type="ECO:0000256" key="1">
    <source>
        <dbReference type="SAM" id="SignalP"/>
    </source>
</evidence>
<dbReference type="EMBL" id="CP012643">
    <property type="protein sequence ID" value="ALI97766.1"/>
    <property type="molecule type" value="Genomic_DNA"/>
</dbReference>
<evidence type="ECO:0000313" key="3">
    <source>
        <dbReference type="EMBL" id="ALI97766.1"/>
    </source>
</evidence>
<sequence>MKYIFSSIFFLCFLSMSQAQIITAPDSIKPGRGAREAQLEQIKERKKRLFTDAEGGTEPKNAFLLDTTLFNKYGDLLHDDPEYNKRQTIWKPTAQVVGVNALFMGYNRYMAKADYGYVSRETWKKNLRSEPEWDTDEFGINFIGHPYQGTLYFNAARSQGYNYWQSLPFAVTGSLTWEYFGENTLPSYNDMIYTPLNGAALGEILYRLSSNILDDRTRGRERALREIAAGVVNPVRGLNRLLQGKTFQVTNKEVYEKEPINITLFAGVHRQNKRQDDLFGPGDTKGMLNVQVDYGNPFELQKRKPFDLFRFRAEFSKGGDDTISGTINNITGYGLIFGRNGHLGKLDVLTGLLQYYDYWNTRNFDLGALGFGGGLFTRLPLTNQLNLYTNAHLGVIPLAGNSTRFAPDENGLRDYVYTTGLHGKIESTLSLGKYASAAFVYYHYWLKTFEGLEGTNSIGIIRPRITVQVYKNLSMGYEHFGYTTNRRLVAYPTQRSVVTDQKIFLQLFLQDPQRKGRYN</sequence>
<evidence type="ECO:0000313" key="4">
    <source>
        <dbReference type="Proteomes" id="UP000061382"/>
    </source>
</evidence>